<evidence type="ECO:0000256" key="3">
    <source>
        <dbReference type="ARBA" id="ARBA00022553"/>
    </source>
</evidence>
<dbReference type="Proteomes" id="UP000028760">
    <property type="component" value="Unassembled WGS sequence"/>
</dbReference>
<feature type="DNA-binding region" description="HMG box" evidence="13">
    <location>
        <begin position="82"/>
        <end position="150"/>
    </location>
</feature>
<keyword evidence="4" id="KW-0832">Ubl conjugation</keyword>
<evidence type="ECO:0000256" key="2">
    <source>
        <dbReference type="ARBA" id="ARBA00022499"/>
    </source>
</evidence>
<evidence type="ECO:0000256" key="6">
    <source>
        <dbReference type="ARBA" id="ARBA00023125"/>
    </source>
</evidence>
<organism evidence="16 17">
    <name type="scientific">Poecilia formosa</name>
    <name type="common">Amazon molly</name>
    <name type="synonym">Limia formosa</name>
    <dbReference type="NCBI Taxonomy" id="48698"/>
    <lineage>
        <taxon>Eukaryota</taxon>
        <taxon>Metazoa</taxon>
        <taxon>Chordata</taxon>
        <taxon>Craniata</taxon>
        <taxon>Vertebrata</taxon>
        <taxon>Euteleostomi</taxon>
        <taxon>Actinopterygii</taxon>
        <taxon>Neopterygii</taxon>
        <taxon>Teleostei</taxon>
        <taxon>Neoteleostei</taxon>
        <taxon>Acanthomorphata</taxon>
        <taxon>Ovalentaria</taxon>
        <taxon>Atherinomorphae</taxon>
        <taxon>Cyprinodontiformes</taxon>
        <taxon>Poeciliidae</taxon>
        <taxon>Poeciliinae</taxon>
        <taxon>Poecilia</taxon>
    </lineage>
</organism>
<feature type="region of interest" description="Disordered" evidence="14">
    <location>
        <begin position="682"/>
        <end position="709"/>
    </location>
</feature>
<keyword evidence="6 13" id="KW-0238">DNA-binding</keyword>
<evidence type="ECO:0000256" key="5">
    <source>
        <dbReference type="ARBA" id="ARBA00023015"/>
    </source>
</evidence>
<dbReference type="SUPFAM" id="SSF47095">
    <property type="entry name" value="HMG-box"/>
    <property type="match status" value="1"/>
</dbReference>
<dbReference type="Pfam" id="PF00505">
    <property type="entry name" value="HMG_box"/>
    <property type="match status" value="1"/>
</dbReference>
<comment type="subcellular location">
    <subcellularLocation>
        <location evidence="1">Nucleus</location>
    </subcellularLocation>
</comment>
<dbReference type="Ensembl" id="ENSPFOT00000025993.1">
    <property type="protein sequence ID" value="ENSPFOP00000029350.1"/>
    <property type="gene ID" value="ENSPFOG00000000813.2"/>
</dbReference>
<reference evidence="16" key="3">
    <citation type="submission" date="2025-09" db="UniProtKB">
        <authorList>
            <consortium name="Ensembl"/>
        </authorList>
    </citation>
    <scope>IDENTIFICATION</scope>
</reference>
<dbReference type="InterPro" id="IPR009071">
    <property type="entry name" value="HMG_box_dom"/>
</dbReference>
<feature type="compositionally biased region" description="Acidic residues" evidence="14">
    <location>
        <begin position="38"/>
        <end position="49"/>
    </location>
</feature>
<dbReference type="FunFam" id="1.10.30.10:FF:000014">
    <property type="entry name" value="HMG box transcription factor BBX"/>
    <property type="match status" value="1"/>
</dbReference>
<keyword evidence="3" id="KW-0597">Phosphoprotein</keyword>
<feature type="compositionally biased region" description="Basic residues" evidence="14">
    <location>
        <begin position="532"/>
        <end position="542"/>
    </location>
</feature>
<dbReference type="EMBL" id="AYCK01020542">
    <property type="status" value="NOT_ANNOTATED_CDS"/>
    <property type="molecule type" value="Genomic_DNA"/>
</dbReference>
<dbReference type="GO" id="GO:0005634">
    <property type="term" value="C:nucleus"/>
    <property type="evidence" value="ECO:0007669"/>
    <property type="project" value="UniProtKB-SubCell"/>
</dbReference>
<keyword evidence="17" id="KW-1185">Reference proteome</keyword>
<dbReference type="InterPro" id="IPR036910">
    <property type="entry name" value="HMG_box_dom_sf"/>
</dbReference>
<feature type="compositionally biased region" description="Polar residues" evidence="14">
    <location>
        <begin position="682"/>
        <end position="695"/>
    </location>
</feature>
<dbReference type="EMBL" id="AYCK01020543">
    <property type="status" value="NOT_ANNOTATED_CDS"/>
    <property type="molecule type" value="Genomic_DNA"/>
</dbReference>
<accession>A0A096MD59</accession>
<keyword evidence="5" id="KW-0805">Transcription regulation</keyword>
<feature type="region of interest" description="Disordered" evidence="14">
    <location>
        <begin position="35"/>
        <end position="81"/>
    </location>
</feature>
<keyword evidence="2" id="KW-1017">Isopeptide bond</keyword>
<dbReference type="GO" id="GO:0000981">
    <property type="term" value="F:DNA-binding transcription factor activity, RNA polymerase II-specific"/>
    <property type="evidence" value="ECO:0007669"/>
    <property type="project" value="TreeGrafter"/>
</dbReference>
<dbReference type="PROSITE" id="PS50118">
    <property type="entry name" value="HMG_BOX_2"/>
    <property type="match status" value="1"/>
</dbReference>
<evidence type="ECO:0000256" key="11">
    <source>
        <dbReference type="ARBA" id="ARBA00082639"/>
    </source>
</evidence>
<dbReference type="Gene3D" id="1.10.30.10">
    <property type="entry name" value="High mobility group box domain"/>
    <property type="match status" value="1"/>
</dbReference>
<evidence type="ECO:0000256" key="9">
    <source>
        <dbReference type="ARBA" id="ARBA00056859"/>
    </source>
</evidence>
<evidence type="ECO:0000313" key="16">
    <source>
        <dbReference type="Ensembl" id="ENSPFOP00000029350.1"/>
    </source>
</evidence>
<protein>
    <recommendedName>
        <fullName evidence="10">HMG box transcription factor BBX</fullName>
    </recommendedName>
    <alternativeName>
        <fullName evidence="12">Bobby sox homolog</fullName>
    </alternativeName>
    <alternativeName>
        <fullName evidence="11">HMG box-containing protein 2</fullName>
    </alternativeName>
</protein>
<name>A0A096MD59_POEFO</name>
<feature type="compositionally biased region" description="Basic and acidic residues" evidence="14">
    <location>
        <begin position="604"/>
        <end position="620"/>
    </location>
</feature>
<dbReference type="PANTHER" id="PTHR13059">
    <property type="entry name" value="HMG-BOX TRANSCRIPTION FACTOR BBX"/>
    <property type="match status" value="1"/>
</dbReference>
<evidence type="ECO:0000256" key="10">
    <source>
        <dbReference type="ARBA" id="ARBA00073049"/>
    </source>
</evidence>
<dbReference type="PANTHER" id="PTHR13059:SF10">
    <property type="entry name" value="HMG BOX TRANSCRIPTION FACTOR BBX"/>
    <property type="match status" value="1"/>
</dbReference>
<dbReference type="AlphaFoldDB" id="A0A096MD59"/>
<dbReference type="GO" id="GO:0000977">
    <property type="term" value="F:RNA polymerase II transcription regulatory region sequence-specific DNA binding"/>
    <property type="evidence" value="ECO:0007669"/>
    <property type="project" value="TreeGrafter"/>
</dbReference>
<evidence type="ECO:0000256" key="4">
    <source>
        <dbReference type="ARBA" id="ARBA00022843"/>
    </source>
</evidence>
<feature type="compositionally biased region" description="Polar residues" evidence="14">
    <location>
        <begin position="621"/>
        <end position="632"/>
    </location>
</feature>
<evidence type="ECO:0000256" key="12">
    <source>
        <dbReference type="ARBA" id="ARBA00082897"/>
    </source>
</evidence>
<keyword evidence="7" id="KW-0804">Transcription</keyword>
<dbReference type="EMBL" id="AYCK01020541">
    <property type="status" value="NOT_ANNOTATED_CDS"/>
    <property type="molecule type" value="Genomic_DNA"/>
</dbReference>
<evidence type="ECO:0000256" key="14">
    <source>
        <dbReference type="SAM" id="MobiDB-lite"/>
    </source>
</evidence>
<dbReference type="Pfam" id="PF09667">
    <property type="entry name" value="DUF2028"/>
    <property type="match status" value="1"/>
</dbReference>
<keyword evidence="8 13" id="KW-0539">Nucleus</keyword>
<dbReference type="SMART" id="SM00398">
    <property type="entry name" value="HMG"/>
    <property type="match status" value="1"/>
</dbReference>
<dbReference type="CDD" id="cd21989">
    <property type="entry name" value="HMG-box_HBP2"/>
    <property type="match status" value="1"/>
</dbReference>
<feature type="domain" description="HMG box" evidence="15">
    <location>
        <begin position="82"/>
        <end position="150"/>
    </location>
</feature>
<sequence length="917" mass="102803">MKSGGRGKAQPVEEVTGKRPKRKCLQWHPLLSKKASEFSEEEEEEDEEELGKVSSLIGAGDSQVHNVSTTEEAEEDSNEHRARRPMNAFLLFCKRHRSLVRQEHPRLDNRGATKILADWWAVLEPKEKQKYTDMAKEYKDAFMKANPGYKWCPTTSKPLKSSSYQHVSCPRKKVWSFSCNSPKDSTAKNVPKSDSLHQLNFAMADPTKMGGLSMLLLAGEHALTNREVGSSQTSFEETKEVLSKSPNFRFKQISDSTNLGHVSTTISYCRTSSLKFKFDEEKVMINQSSFSGTVEGKPYRQSALFQLAEVNIDSQGTKIVSSRLIKAWPLTTAKYNNRQSESEENQKSMIQGNRSRMNKVVWFKKYFSGIIQMNFKLKITLMLQIQIKLQIKLKWTYKVRKTNDSPSSGCQKTPNIILRSDHGTICFSDQLMRGLCSSHRMTGLNSIPAVLYPEQTSQSGCVKKKNKKYEEVKSNDIPCSEKRVGMNCQHFESNVDSTIEAVARGAWIDKEDKSKKKTPPSLISRSSGLPQKKTKTKVKILVKAKEEELEDSSKLQGSSEGERKKVVPGIEARTEAESVDGETTGLQGCRPECPQPNCGQSPVKPKEEDKEKHKEKEQQKASDTTCELNTHNHGSRKSERSCKGALYKTLVSEGMLTSLRANIDRGKRGAFRAFDHDSNWSQDSWTVSHVGPSNTKKLKKSKSKEESLQSLGKLEEEFEKKFNSLPQYSPLTFDKKGTAVAKKKKTDCFSSIDEPSKAPQAMVTKQSNYLDSVSKAQPSASMFPDIHGASSVEMLVGSQKRKARKSRITHLVRTADGSVSAAEGEFSENKARDLKQEQDKKPLNQLNLCNEKRCYISPTAEETGRNTLPPELPAFFSLAALAEVAAMENVHRGQRSLAKSQKKELAQTPVLISCADQ</sequence>
<evidence type="ECO:0000259" key="15">
    <source>
        <dbReference type="PROSITE" id="PS50118"/>
    </source>
</evidence>
<evidence type="ECO:0000256" key="7">
    <source>
        <dbReference type="ARBA" id="ARBA00023163"/>
    </source>
</evidence>
<dbReference type="InterPro" id="IPR052412">
    <property type="entry name" value="CC-Dev_Transcription_Reg"/>
</dbReference>
<dbReference type="InterPro" id="IPR019102">
    <property type="entry name" value="TF_HMG_box_BBX_DUF2028"/>
</dbReference>
<evidence type="ECO:0000256" key="8">
    <source>
        <dbReference type="ARBA" id="ARBA00023242"/>
    </source>
</evidence>
<dbReference type="GeneTree" id="ENSGT00940000158592"/>
<feature type="region of interest" description="Disordered" evidence="14">
    <location>
        <begin position="510"/>
        <end position="641"/>
    </location>
</feature>
<comment type="function">
    <text evidence="9">Transcription factor that is necessary for cell cycle progression from G1 to S phase.</text>
</comment>
<evidence type="ECO:0000313" key="17">
    <source>
        <dbReference type="Proteomes" id="UP000028760"/>
    </source>
</evidence>
<feature type="region of interest" description="Disordered" evidence="14">
    <location>
        <begin position="1"/>
        <end position="23"/>
    </location>
</feature>
<reference evidence="17" key="1">
    <citation type="submission" date="2013-10" db="EMBL/GenBank/DDBJ databases">
        <authorList>
            <person name="Schartl M."/>
            <person name="Warren W."/>
        </authorList>
    </citation>
    <scope>NUCLEOTIDE SEQUENCE [LARGE SCALE GENOMIC DNA]</scope>
    <source>
        <strain evidence="17">female</strain>
    </source>
</reference>
<reference evidence="16" key="2">
    <citation type="submission" date="2025-08" db="UniProtKB">
        <authorList>
            <consortium name="Ensembl"/>
        </authorList>
    </citation>
    <scope>IDENTIFICATION</scope>
</reference>
<evidence type="ECO:0000256" key="1">
    <source>
        <dbReference type="ARBA" id="ARBA00004123"/>
    </source>
</evidence>
<dbReference type="InterPro" id="IPR049523">
    <property type="entry name" value="BBX_HMG-box"/>
</dbReference>
<evidence type="ECO:0000256" key="13">
    <source>
        <dbReference type="PROSITE-ProRule" id="PRU00267"/>
    </source>
</evidence>
<proteinExistence type="predicted"/>